<evidence type="ECO:0000313" key="2">
    <source>
        <dbReference type="Proteomes" id="UP001144978"/>
    </source>
</evidence>
<proteinExistence type="predicted"/>
<gene>
    <name evidence="1" type="ORF">NUW54_g8940</name>
</gene>
<organism evidence="1 2">
    <name type="scientific">Trametes sanguinea</name>
    <dbReference type="NCBI Taxonomy" id="158606"/>
    <lineage>
        <taxon>Eukaryota</taxon>
        <taxon>Fungi</taxon>
        <taxon>Dikarya</taxon>
        <taxon>Basidiomycota</taxon>
        <taxon>Agaricomycotina</taxon>
        <taxon>Agaricomycetes</taxon>
        <taxon>Polyporales</taxon>
        <taxon>Polyporaceae</taxon>
        <taxon>Trametes</taxon>
    </lineage>
</organism>
<sequence>MTPSRTRSTQPSKYARVDSSASAFAGREGAYIDAGLALGRSFRVGWGPGGTLVHLGELCGPNTSPTSRKSSANVSTVKLSTVPLISGVATDASAQASRLLSHHLSNTVIEEDADGVPFANPSPKLTFASFVSQFPSTDQSFEPTLFRLGHALFDPIDFRLDDIPDVQYRHRIAAIRRKTELSKWLRTAVASTCHLLSGYQAYEGESSVTLAQASSAIVVTAPNPPSKDVKRDEELTWDQVSKARTSFLSYAKGYGWKAEHLEMFSIFFICLDAHPIRNEPKGNETVIQYQAHFRPTRL</sequence>
<dbReference type="Proteomes" id="UP001144978">
    <property type="component" value="Unassembled WGS sequence"/>
</dbReference>
<dbReference type="EMBL" id="JANSHE010002876">
    <property type="protein sequence ID" value="KAJ2988961.1"/>
    <property type="molecule type" value="Genomic_DNA"/>
</dbReference>
<comment type="caution">
    <text evidence="1">The sequence shown here is derived from an EMBL/GenBank/DDBJ whole genome shotgun (WGS) entry which is preliminary data.</text>
</comment>
<accession>A0ACC1P9T1</accession>
<name>A0ACC1P9T1_9APHY</name>
<evidence type="ECO:0000313" key="1">
    <source>
        <dbReference type="EMBL" id="KAJ2988961.1"/>
    </source>
</evidence>
<protein>
    <submittedName>
        <fullName evidence="1">Uncharacterized protein</fullName>
    </submittedName>
</protein>
<reference evidence="1" key="1">
    <citation type="submission" date="2022-08" db="EMBL/GenBank/DDBJ databases">
        <title>Genome Sequence of Pycnoporus sanguineus.</title>
        <authorList>
            <person name="Buettner E."/>
        </authorList>
    </citation>
    <scope>NUCLEOTIDE SEQUENCE</scope>
    <source>
        <strain evidence="1">CG-C14</strain>
    </source>
</reference>
<keyword evidence="2" id="KW-1185">Reference proteome</keyword>